<dbReference type="PROSITE" id="PS50885">
    <property type="entry name" value="HAMP"/>
    <property type="match status" value="1"/>
</dbReference>
<evidence type="ECO:0000256" key="5">
    <source>
        <dbReference type="ARBA" id="ARBA00029447"/>
    </source>
</evidence>
<evidence type="ECO:0000256" key="1">
    <source>
        <dbReference type="ARBA" id="ARBA00004236"/>
    </source>
</evidence>
<dbReference type="EMBL" id="JACJVQ010000003">
    <property type="protein sequence ID" value="MBB6633052.1"/>
    <property type="molecule type" value="Genomic_DNA"/>
</dbReference>
<evidence type="ECO:0000256" key="8">
    <source>
        <dbReference type="SAM" id="Phobius"/>
    </source>
</evidence>
<dbReference type="GO" id="GO:0004888">
    <property type="term" value="F:transmembrane signaling receptor activity"/>
    <property type="evidence" value="ECO:0007669"/>
    <property type="project" value="InterPro"/>
</dbReference>
<dbReference type="AlphaFoldDB" id="A0A841SPC9"/>
<dbReference type="GO" id="GO:0006935">
    <property type="term" value="P:chemotaxis"/>
    <property type="evidence" value="ECO:0007669"/>
    <property type="project" value="InterPro"/>
</dbReference>
<proteinExistence type="inferred from homology"/>
<feature type="region of interest" description="Disordered" evidence="7">
    <location>
        <begin position="217"/>
        <end position="239"/>
    </location>
</feature>
<reference evidence="11 12" key="1">
    <citation type="submission" date="2020-08" db="EMBL/GenBank/DDBJ databases">
        <title>Cohnella phylogeny.</title>
        <authorList>
            <person name="Dunlap C."/>
        </authorList>
    </citation>
    <scope>NUCLEOTIDE SEQUENCE [LARGE SCALE GENOMIC DNA]</scope>
    <source>
        <strain evidence="11 12">DSM 25241</strain>
    </source>
</reference>
<organism evidence="11 12">
    <name type="scientific">Cohnella thailandensis</name>
    <dbReference type="NCBI Taxonomy" id="557557"/>
    <lineage>
        <taxon>Bacteria</taxon>
        <taxon>Bacillati</taxon>
        <taxon>Bacillota</taxon>
        <taxon>Bacilli</taxon>
        <taxon>Bacillales</taxon>
        <taxon>Paenibacillaceae</taxon>
        <taxon>Cohnella</taxon>
    </lineage>
</organism>
<evidence type="ECO:0000259" key="10">
    <source>
        <dbReference type="PROSITE" id="PS50885"/>
    </source>
</evidence>
<evidence type="ECO:0000259" key="9">
    <source>
        <dbReference type="PROSITE" id="PS50111"/>
    </source>
</evidence>
<dbReference type="CDD" id="cd18774">
    <property type="entry name" value="PDC2_HK_sensor"/>
    <property type="match status" value="1"/>
</dbReference>
<sequence length="675" mass="70567">MNIASKLNPSKFKLKIGSVRNKLVLSFLLILLLPSLAIGTFGYITAKDKVDEQLESMATTDIALVSDLVDQYIQEKISDVNQLSRQLSNMPASELLDAYAQSHSEAESVTAVMDDGASFYSTSSVQTASDFMESDVYAQAMNSKGEVVLTEPYTSEDSGDTVVALAKASDDGRSFVSVVLDLTGLSDIVGGVRIGENGFIVIFSSSGANIVSPPWGVGGTGQQGGDVPAEGAEAPPADGSGGQQVLFDGDSGEIDQVSPEGDSRHLIYITNELTGWKIAGDRSPSEVTNAASPILNNTLIVIVIFTVIGAGLIHLIIRSITRPLKALTEASQVISEGDLSRRADVKAKDEFGELGAAFNRMVDSLRSVVSEVADSSNQLTASSQELSASAGQTATAADHIVAAIERMADGAARQANRVEDSSRTIHEVSDRIGQIVGSAHTAADTTRQVAARSAEGGEAIRNAVRQMSSISGSVDGLAEVIDRLVATSLEIGQTIGVISDLSQQTNILALNAAIEAARAGEEGQGFGVVAGEVKKLAEQSAKSAKQVASLNSAIRAEIANVQVSMRSAMDEVNEGIEVVETAGRLFTEIEASVDEVRCQVQGVTHSAEEIAKGTALVVKAIEDISKVSQQAAAGAQTVSASTQQQLASMEQISSSSSSLSQMAVQLQGLVDRFKL</sequence>
<dbReference type="RefSeq" id="WP_185118290.1">
    <property type="nucleotide sequence ID" value="NZ_JACJVQ010000003.1"/>
</dbReference>
<dbReference type="Gene3D" id="1.10.287.950">
    <property type="entry name" value="Methyl-accepting chemotaxis protein"/>
    <property type="match status" value="1"/>
</dbReference>
<evidence type="ECO:0000256" key="3">
    <source>
        <dbReference type="ARBA" id="ARBA00023136"/>
    </source>
</evidence>
<dbReference type="CDD" id="cd18773">
    <property type="entry name" value="PDC1_HK_sensor"/>
    <property type="match status" value="1"/>
</dbReference>
<evidence type="ECO:0000256" key="4">
    <source>
        <dbReference type="ARBA" id="ARBA00023224"/>
    </source>
</evidence>
<dbReference type="InterPro" id="IPR004090">
    <property type="entry name" value="Chemotax_Me-accpt_rcpt"/>
</dbReference>
<dbReference type="InterPro" id="IPR003660">
    <property type="entry name" value="HAMP_dom"/>
</dbReference>
<feature type="domain" description="Methyl-accepting transducer" evidence="9">
    <location>
        <begin position="389"/>
        <end position="625"/>
    </location>
</feature>
<evidence type="ECO:0000313" key="11">
    <source>
        <dbReference type="EMBL" id="MBB6633052.1"/>
    </source>
</evidence>
<dbReference type="Pfam" id="PF00672">
    <property type="entry name" value="HAMP"/>
    <property type="match status" value="1"/>
</dbReference>
<dbReference type="SMART" id="SM00304">
    <property type="entry name" value="HAMP"/>
    <property type="match status" value="1"/>
</dbReference>
<keyword evidence="12" id="KW-1185">Reference proteome</keyword>
<dbReference type="Proteomes" id="UP000535838">
    <property type="component" value="Unassembled WGS sequence"/>
</dbReference>
<dbReference type="GO" id="GO:0007165">
    <property type="term" value="P:signal transduction"/>
    <property type="evidence" value="ECO:0007669"/>
    <property type="project" value="UniProtKB-KW"/>
</dbReference>
<keyword evidence="8" id="KW-1133">Transmembrane helix</keyword>
<evidence type="ECO:0000256" key="6">
    <source>
        <dbReference type="PROSITE-ProRule" id="PRU00284"/>
    </source>
</evidence>
<keyword evidence="4 6" id="KW-0807">Transducer</keyword>
<dbReference type="PANTHER" id="PTHR32089:SF114">
    <property type="entry name" value="METHYL-ACCEPTING CHEMOTAXIS PROTEIN MCPB"/>
    <property type="match status" value="1"/>
</dbReference>
<dbReference type="PRINTS" id="PR00260">
    <property type="entry name" value="CHEMTRNSDUCR"/>
</dbReference>
<dbReference type="Gene3D" id="3.30.450.20">
    <property type="entry name" value="PAS domain"/>
    <property type="match status" value="2"/>
</dbReference>
<keyword evidence="8" id="KW-0812">Transmembrane</keyword>
<name>A0A841SPC9_9BACL</name>
<dbReference type="CDD" id="cd11386">
    <property type="entry name" value="MCP_signal"/>
    <property type="match status" value="1"/>
</dbReference>
<protein>
    <submittedName>
        <fullName evidence="11">Methyl-accepting chemotaxis protein</fullName>
    </submittedName>
</protein>
<dbReference type="GO" id="GO:0005886">
    <property type="term" value="C:plasma membrane"/>
    <property type="evidence" value="ECO:0007669"/>
    <property type="project" value="UniProtKB-SubCell"/>
</dbReference>
<feature type="transmembrane region" description="Helical" evidence="8">
    <location>
        <begin position="294"/>
        <end position="317"/>
    </location>
</feature>
<dbReference type="Pfam" id="PF00015">
    <property type="entry name" value="MCPsignal"/>
    <property type="match status" value="1"/>
</dbReference>
<dbReference type="SUPFAM" id="SSF58104">
    <property type="entry name" value="Methyl-accepting chemotaxis protein (MCP) signaling domain"/>
    <property type="match status" value="1"/>
</dbReference>
<comment type="similarity">
    <text evidence="5">Belongs to the methyl-accepting chemotaxis (MCP) protein family.</text>
</comment>
<keyword evidence="3 8" id="KW-0472">Membrane</keyword>
<dbReference type="SMART" id="SM00283">
    <property type="entry name" value="MA"/>
    <property type="match status" value="1"/>
</dbReference>
<comment type="caution">
    <text evidence="11">The sequence shown here is derived from an EMBL/GenBank/DDBJ whole genome shotgun (WGS) entry which is preliminary data.</text>
</comment>
<accession>A0A841SPC9</accession>
<dbReference type="InterPro" id="IPR004089">
    <property type="entry name" value="MCPsignal_dom"/>
</dbReference>
<comment type="subcellular location">
    <subcellularLocation>
        <location evidence="1">Cell membrane</location>
    </subcellularLocation>
</comment>
<evidence type="ECO:0000313" key="12">
    <source>
        <dbReference type="Proteomes" id="UP000535838"/>
    </source>
</evidence>
<feature type="domain" description="HAMP" evidence="10">
    <location>
        <begin position="318"/>
        <end position="370"/>
    </location>
</feature>
<evidence type="ECO:0000256" key="7">
    <source>
        <dbReference type="SAM" id="MobiDB-lite"/>
    </source>
</evidence>
<dbReference type="CDD" id="cd06225">
    <property type="entry name" value="HAMP"/>
    <property type="match status" value="1"/>
</dbReference>
<dbReference type="PROSITE" id="PS50111">
    <property type="entry name" value="CHEMOTAXIS_TRANSDUC_2"/>
    <property type="match status" value="1"/>
</dbReference>
<keyword evidence="2" id="KW-1003">Cell membrane</keyword>
<feature type="compositionally biased region" description="Low complexity" evidence="7">
    <location>
        <begin position="225"/>
        <end position="238"/>
    </location>
</feature>
<evidence type="ECO:0000256" key="2">
    <source>
        <dbReference type="ARBA" id="ARBA00022475"/>
    </source>
</evidence>
<dbReference type="Gene3D" id="6.10.340.10">
    <property type="match status" value="1"/>
</dbReference>
<dbReference type="PANTHER" id="PTHR32089">
    <property type="entry name" value="METHYL-ACCEPTING CHEMOTAXIS PROTEIN MCPB"/>
    <property type="match status" value="1"/>
</dbReference>
<gene>
    <name evidence="11" type="ORF">H7B67_02860</name>
</gene>